<feature type="transmembrane region" description="Helical" evidence="1">
    <location>
        <begin position="149"/>
        <end position="172"/>
    </location>
</feature>
<keyword evidence="3" id="KW-0482">Metalloprotease</keyword>
<dbReference type="EMBL" id="WJYA01000005">
    <property type="protein sequence ID" value="MTE26923.1"/>
    <property type="molecule type" value="Genomic_DNA"/>
</dbReference>
<proteinExistence type="predicted"/>
<keyword evidence="4" id="KW-1185">Reference proteome</keyword>
<gene>
    <name evidence="3" type="ORF">F1003_08275</name>
</gene>
<keyword evidence="1" id="KW-0472">Membrane</keyword>
<organism evidence="3 4">
    <name type="scientific">Winogradskyella ouciana</name>
    <dbReference type="NCBI Taxonomy" id="2608631"/>
    <lineage>
        <taxon>Bacteria</taxon>
        <taxon>Pseudomonadati</taxon>
        <taxon>Bacteroidota</taxon>
        <taxon>Flavobacteriia</taxon>
        <taxon>Flavobacteriales</taxon>
        <taxon>Flavobacteriaceae</taxon>
        <taxon>Winogradskyella</taxon>
    </lineage>
</organism>
<keyword evidence="3" id="KW-0378">Hydrolase</keyword>
<dbReference type="GO" id="GO:0004175">
    <property type="term" value="F:endopeptidase activity"/>
    <property type="evidence" value="ECO:0007669"/>
    <property type="project" value="UniProtKB-ARBA"/>
</dbReference>
<dbReference type="GO" id="GO:0080120">
    <property type="term" value="P:CAAX-box protein maturation"/>
    <property type="evidence" value="ECO:0007669"/>
    <property type="project" value="UniProtKB-ARBA"/>
</dbReference>
<dbReference type="InterPro" id="IPR003675">
    <property type="entry name" value="Rce1/LyrA-like_dom"/>
</dbReference>
<dbReference type="GO" id="GO:0008237">
    <property type="term" value="F:metallopeptidase activity"/>
    <property type="evidence" value="ECO:0007669"/>
    <property type="project" value="UniProtKB-KW"/>
</dbReference>
<feature type="transmembrane region" description="Helical" evidence="1">
    <location>
        <begin position="70"/>
        <end position="92"/>
    </location>
</feature>
<evidence type="ECO:0000259" key="2">
    <source>
        <dbReference type="Pfam" id="PF02517"/>
    </source>
</evidence>
<comment type="caution">
    <text evidence="3">The sequence shown here is derived from an EMBL/GenBank/DDBJ whole genome shotgun (WGS) entry which is preliminary data.</text>
</comment>
<sequence length="252" mass="29344">MDKSCSSCKTVFLEDVKFCTNCGQSLLKSKVGTRTTSLNIILAFYVIFLLFAVAAYFLYEQYPFSLKVEIIIESIFALLVLGFSALDYRAILKLYKLPKIDWKIVTFSVVFPIFSAFTVYFTVEYANTHLFESFEDNYYGGYTYLDHPLFWAILFTAILPPIFEELAFRGFLFNQLQKLVSEKVTIIATAFIFALVHFSFISLIWILPFGLILGYIRSKYNTLWYGIVIHFIHNFIIIMIDYYTYNSTLLEL</sequence>
<accession>A0A7K1GCP7</accession>
<name>A0A7K1GCP7_9FLAO</name>
<dbReference type="Proteomes" id="UP000447545">
    <property type="component" value="Unassembled WGS sequence"/>
</dbReference>
<keyword evidence="1" id="KW-0812">Transmembrane</keyword>
<feature type="transmembrane region" description="Helical" evidence="1">
    <location>
        <begin position="38"/>
        <end position="58"/>
    </location>
</feature>
<feature type="domain" description="CAAX prenyl protease 2/Lysostaphin resistance protein A-like" evidence="2">
    <location>
        <begin position="149"/>
        <end position="236"/>
    </location>
</feature>
<evidence type="ECO:0000313" key="3">
    <source>
        <dbReference type="EMBL" id="MTE26923.1"/>
    </source>
</evidence>
<dbReference type="AlphaFoldDB" id="A0A7K1GCP7"/>
<reference evidence="3 4" key="1">
    <citation type="submission" date="2019-11" db="EMBL/GenBank/DDBJ databases">
        <title>Winogradskyella ouciana sp. nov., isolated from the hadal seawater of the Mariana Trench.</title>
        <authorList>
            <person name="Liu R."/>
        </authorList>
    </citation>
    <scope>NUCLEOTIDE SEQUENCE [LARGE SCALE GENOMIC DNA]</scope>
    <source>
        <strain evidence="3 4">ZXX205</strain>
    </source>
</reference>
<evidence type="ECO:0000313" key="4">
    <source>
        <dbReference type="Proteomes" id="UP000447545"/>
    </source>
</evidence>
<feature type="transmembrane region" description="Helical" evidence="1">
    <location>
        <begin position="104"/>
        <end position="123"/>
    </location>
</feature>
<dbReference type="RefSeq" id="WP_155088837.1">
    <property type="nucleotide sequence ID" value="NZ_WJYA01000005.1"/>
</dbReference>
<dbReference type="GO" id="GO:0006508">
    <property type="term" value="P:proteolysis"/>
    <property type="evidence" value="ECO:0007669"/>
    <property type="project" value="UniProtKB-KW"/>
</dbReference>
<dbReference type="InterPro" id="IPR052710">
    <property type="entry name" value="CAAX_protease"/>
</dbReference>
<evidence type="ECO:0000256" key="1">
    <source>
        <dbReference type="SAM" id="Phobius"/>
    </source>
</evidence>
<dbReference type="PANTHER" id="PTHR36435:SF1">
    <property type="entry name" value="CAAX AMINO TERMINAL PROTEASE FAMILY PROTEIN"/>
    <property type="match status" value="1"/>
</dbReference>
<keyword evidence="1" id="KW-1133">Transmembrane helix</keyword>
<dbReference type="PANTHER" id="PTHR36435">
    <property type="entry name" value="SLR1288 PROTEIN"/>
    <property type="match status" value="1"/>
</dbReference>
<feature type="transmembrane region" description="Helical" evidence="1">
    <location>
        <begin position="222"/>
        <end position="243"/>
    </location>
</feature>
<feature type="transmembrane region" description="Helical" evidence="1">
    <location>
        <begin position="184"/>
        <end position="216"/>
    </location>
</feature>
<protein>
    <submittedName>
        <fullName evidence="3">CPBP family intramembrane metalloprotease</fullName>
    </submittedName>
</protein>
<dbReference type="Pfam" id="PF02517">
    <property type="entry name" value="Rce1-like"/>
    <property type="match status" value="1"/>
</dbReference>
<keyword evidence="3" id="KW-0645">Protease</keyword>